<dbReference type="RefSeq" id="XP_007681669.1">
    <property type="nucleotide sequence ID" value="XM_007683479.1"/>
</dbReference>
<dbReference type="EMBL" id="KB445564">
    <property type="protein sequence ID" value="EMC91260.1"/>
    <property type="molecule type" value="Genomic_DNA"/>
</dbReference>
<name>M2MY94_BAUPA</name>
<protein>
    <recommendedName>
        <fullName evidence="1">Lipocalin-like domain-containing protein</fullName>
    </recommendedName>
</protein>
<dbReference type="Pfam" id="PF13924">
    <property type="entry name" value="Lipocalin_5"/>
    <property type="match status" value="1"/>
</dbReference>
<dbReference type="eggNOG" id="ENOG502SS32">
    <property type="taxonomic scope" value="Eukaryota"/>
</dbReference>
<proteinExistence type="predicted"/>
<dbReference type="GeneID" id="19111666"/>
<evidence type="ECO:0000259" key="1">
    <source>
        <dbReference type="Pfam" id="PF13924"/>
    </source>
</evidence>
<dbReference type="OMA" id="RMGGIEE"/>
<accession>M2MY94</accession>
<sequence>MPENIWLQYRDRIAGVWKCVSFELYDDSGKLLAKPHGDEPLGRVSISPGGYMSAHVSNPGRRPLPSGKAWPEGGDAEVAQIARASGGYCGPLELFNDAQTGLWLQTMVEISLDPSRIGKYEKRRVEFVEEGGRELMVLRPFGHLPVMGLKANGVLKWEKLE</sequence>
<keyword evidence="3" id="KW-1185">Reference proteome</keyword>
<dbReference type="InterPro" id="IPR024311">
    <property type="entry name" value="Lipocalin-like"/>
</dbReference>
<dbReference type="AlphaFoldDB" id="M2MY94"/>
<dbReference type="KEGG" id="bcom:BAUCODRAFT_320396"/>
<evidence type="ECO:0000313" key="3">
    <source>
        <dbReference type="Proteomes" id="UP000011761"/>
    </source>
</evidence>
<dbReference type="Proteomes" id="UP000011761">
    <property type="component" value="Unassembled WGS sequence"/>
</dbReference>
<organism evidence="2 3">
    <name type="scientific">Baudoinia panamericana (strain UAMH 10762)</name>
    <name type="common">Angels' share fungus</name>
    <name type="synonym">Baudoinia compniacensis (strain UAMH 10762)</name>
    <dbReference type="NCBI Taxonomy" id="717646"/>
    <lineage>
        <taxon>Eukaryota</taxon>
        <taxon>Fungi</taxon>
        <taxon>Dikarya</taxon>
        <taxon>Ascomycota</taxon>
        <taxon>Pezizomycotina</taxon>
        <taxon>Dothideomycetes</taxon>
        <taxon>Dothideomycetidae</taxon>
        <taxon>Mycosphaerellales</taxon>
        <taxon>Teratosphaeriaceae</taxon>
        <taxon>Baudoinia</taxon>
    </lineage>
</organism>
<feature type="domain" description="Lipocalin-like" evidence="1">
    <location>
        <begin position="15"/>
        <end position="159"/>
    </location>
</feature>
<reference evidence="2 3" key="1">
    <citation type="journal article" date="2012" name="PLoS Pathog.">
        <title>Diverse lifestyles and strategies of plant pathogenesis encoded in the genomes of eighteen Dothideomycetes fungi.</title>
        <authorList>
            <person name="Ohm R.A."/>
            <person name="Feau N."/>
            <person name="Henrissat B."/>
            <person name="Schoch C.L."/>
            <person name="Horwitz B.A."/>
            <person name="Barry K.W."/>
            <person name="Condon B.J."/>
            <person name="Copeland A.C."/>
            <person name="Dhillon B."/>
            <person name="Glaser F."/>
            <person name="Hesse C.N."/>
            <person name="Kosti I."/>
            <person name="LaButti K."/>
            <person name="Lindquist E.A."/>
            <person name="Lucas S."/>
            <person name="Salamov A.A."/>
            <person name="Bradshaw R.E."/>
            <person name="Ciuffetti L."/>
            <person name="Hamelin R.C."/>
            <person name="Kema G.H.J."/>
            <person name="Lawrence C."/>
            <person name="Scott J.A."/>
            <person name="Spatafora J.W."/>
            <person name="Turgeon B.G."/>
            <person name="de Wit P.J.G.M."/>
            <person name="Zhong S."/>
            <person name="Goodwin S.B."/>
            <person name="Grigoriev I.V."/>
        </authorList>
    </citation>
    <scope>NUCLEOTIDE SEQUENCE [LARGE SCALE GENOMIC DNA]</scope>
    <source>
        <strain evidence="2 3">UAMH 10762</strain>
    </source>
</reference>
<dbReference type="HOGENOM" id="CLU_109259_2_1_1"/>
<gene>
    <name evidence="2" type="ORF">BAUCODRAFT_320396</name>
</gene>
<evidence type="ECO:0000313" key="2">
    <source>
        <dbReference type="EMBL" id="EMC91260.1"/>
    </source>
</evidence>
<dbReference type="OrthoDB" id="3904217at2759"/>